<dbReference type="AlphaFoldDB" id="A0A4Q7Y6V1"/>
<dbReference type="Proteomes" id="UP000292507">
    <property type="component" value="Unassembled WGS sequence"/>
</dbReference>
<evidence type="ECO:0000313" key="1">
    <source>
        <dbReference type="EMBL" id="RZU32408.1"/>
    </source>
</evidence>
<evidence type="ECO:0000313" key="2">
    <source>
        <dbReference type="Proteomes" id="UP000292507"/>
    </source>
</evidence>
<reference evidence="1 2" key="1">
    <citation type="submission" date="2019-02" db="EMBL/GenBank/DDBJ databases">
        <title>Sequencing the genomes of 1000 actinobacteria strains.</title>
        <authorList>
            <person name="Klenk H.-P."/>
        </authorList>
    </citation>
    <scope>NUCLEOTIDE SEQUENCE [LARGE SCALE GENOMIC DNA]</scope>
    <source>
        <strain evidence="1 2">DSM 44509</strain>
    </source>
</reference>
<comment type="caution">
    <text evidence="1">The sequence shown here is derived from an EMBL/GenBank/DDBJ whole genome shotgun (WGS) entry which is preliminary data.</text>
</comment>
<name>A0A4Q7Y6V1_9ACTN</name>
<keyword evidence="2" id="KW-1185">Reference proteome</keyword>
<proteinExistence type="predicted"/>
<dbReference type="OrthoDB" id="3404294at2"/>
<dbReference type="EMBL" id="SHKV01000001">
    <property type="protein sequence ID" value="RZU32408.1"/>
    <property type="molecule type" value="Genomic_DNA"/>
</dbReference>
<evidence type="ECO:0008006" key="3">
    <source>
        <dbReference type="Google" id="ProtNLM"/>
    </source>
</evidence>
<protein>
    <recommendedName>
        <fullName evidence="3">NTP pyrophosphohydrolase</fullName>
    </recommendedName>
</protein>
<sequence>MTVLLVDVANVVGSRPDGWWRDRAGAAGRLLAGLAALPGRLPGPGGADVGLDGTVAVVEGAARDVPAPGGIRLVRAAGPGDDALVAVAGELAAAGEDLLVVTADRGLRARLPAGAVCAGPGWLWARIDGNGMTSGGTG</sequence>
<organism evidence="1 2">
    <name type="scientific">Blastococcus saxobsidens</name>
    <dbReference type="NCBI Taxonomy" id="138336"/>
    <lineage>
        <taxon>Bacteria</taxon>
        <taxon>Bacillati</taxon>
        <taxon>Actinomycetota</taxon>
        <taxon>Actinomycetes</taxon>
        <taxon>Geodermatophilales</taxon>
        <taxon>Geodermatophilaceae</taxon>
        <taxon>Blastococcus</taxon>
    </lineage>
</organism>
<accession>A0A4Q7Y6V1</accession>
<gene>
    <name evidence="1" type="ORF">BKA19_2103</name>
</gene>
<dbReference type="RefSeq" id="WP_130504223.1">
    <property type="nucleotide sequence ID" value="NZ_SHKV01000001.1"/>
</dbReference>